<feature type="transmembrane region" description="Helical" evidence="1">
    <location>
        <begin position="125"/>
        <end position="145"/>
    </location>
</feature>
<protein>
    <submittedName>
        <fullName evidence="2">Bax inhibitor-1/YccA family protein</fullName>
    </submittedName>
</protein>
<reference evidence="2 3" key="1">
    <citation type="submission" date="2019-02" db="EMBL/GenBank/DDBJ databases">
        <title>WGS of Pseudoxanthomonas species novum from clinical isolates.</title>
        <authorList>
            <person name="Bernier A.-M."/>
            <person name="Bernard K."/>
            <person name="Vachon A."/>
        </authorList>
    </citation>
    <scope>NUCLEOTIDE SEQUENCE [LARGE SCALE GENOMIC DNA]</scope>
    <source>
        <strain evidence="2 3">NML171200</strain>
    </source>
</reference>
<organism evidence="2 3">
    <name type="scientific">Pseudoxanthomonas winnipegensis</name>
    <dbReference type="NCBI Taxonomy" id="2480810"/>
    <lineage>
        <taxon>Bacteria</taxon>
        <taxon>Pseudomonadati</taxon>
        <taxon>Pseudomonadota</taxon>
        <taxon>Gammaproteobacteria</taxon>
        <taxon>Lysobacterales</taxon>
        <taxon>Lysobacteraceae</taxon>
        <taxon>Pseudoxanthomonas</taxon>
    </lineage>
</organism>
<dbReference type="PIRSF" id="PIRSF009160">
    <property type="entry name" value="UCP009160"/>
    <property type="match status" value="1"/>
</dbReference>
<dbReference type="Proteomes" id="UP000292627">
    <property type="component" value="Unassembled WGS sequence"/>
</dbReference>
<proteinExistence type="predicted"/>
<accession>A0A4V2HDW0</accession>
<name>A0A4V2HDW0_9GAMM</name>
<feature type="transmembrane region" description="Helical" evidence="1">
    <location>
        <begin position="66"/>
        <end position="88"/>
    </location>
</feature>
<dbReference type="RefSeq" id="WP_130550334.1">
    <property type="nucleotide sequence ID" value="NZ_SHMC01000001.1"/>
</dbReference>
<gene>
    <name evidence="2" type="ORF">EA660_01330</name>
</gene>
<comment type="caution">
    <text evidence="2">The sequence shown here is derived from an EMBL/GenBank/DDBJ whole genome shotgun (WGS) entry which is preliminary data.</text>
</comment>
<dbReference type="PANTHER" id="PTHR41282:SF1">
    <property type="entry name" value="CONSERVED TRANSMEMBRANE PROTEIN-RELATED"/>
    <property type="match status" value="1"/>
</dbReference>
<feature type="transmembrane region" description="Helical" evidence="1">
    <location>
        <begin position="100"/>
        <end position="118"/>
    </location>
</feature>
<sequence>MRSGNPALKESTFLDLGTGAVVTRDGGAMTLNGTVNKTGFLLLLSLLTAAFAWNQSTITLPNGEMAAAAGAAVYVIGGAIGGFVLALVTVFKKEWSPVTAPLYALVEGFFLGSVSALYEMRFHGVVFQAVLLTFGTLFALLMAYRSGLIKATENFKLGVVAATGGIMVMYLVSMVMQLFGMNVSYLHGSGVVSIGISLVVVVVAALNLVLDFDFIESGVDAGAPKYMEWYGAFGLMVTLVWLYVEFLRLLSKLQSRN</sequence>
<feature type="transmembrane region" description="Helical" evidence="1">
    <location>
        <begin position="157"/>
        <end position="179"/>
    </location>
</feature>
<dbReference type="OrthoDB" id="116480at2"/>
<dbReference type="AlphaFoldDB" id="A0A4V2HDW0"/>
<keyword evidence="1" id="KW-0812">Transmembrane</keyword>
<keyword evidence="1" id="KW-0472">Membrane</keyword>
<dbReference type="EMBL" id="SHMC01000001">
    <property type="protein sequence ID" value="TAA28855.1"/>
    <property type="molecule type" value="Genomic_DNA"/>
</dbReference>
<dbReference type="InterPro" id="IPR010539">
    <property type="entry name" value="BaxI_1-like"/>
</dbReference>
<evidence type="ECO:0000256" key="1">
    <source>
        <dbReference type="SAM" id="Phobius"/>
    </source>
</evidence>
<feature type="transmembrane region" description="Helical" evidence="1">
    <location>
        <begin position="191"/>
        <end position="210"/>
    </location>
</feature>
<dbReference type="Pfam" id="PF12811">
    <property type="entry name" value="BaxI_1"/>
    <property type="match status" value="1"/>
</dbReference>
<evidence type="ECO:0000313" key="3">
    <source>
        <dbReference type="Proteomes" id="UP000292627"/>
    </source>
</evidence>
<feature type="transmembrane region" description="Helical" evidence="1">
    <location>
        <begin position="230"/>
        <end position="250"/>
    </location>
</feature>
<feature type="transmembrane region" description="Helical" evidence="1">
    <location>
        <begin position="38"/>
        <end position="54"/>
    </location>
</feature>
<evidence type="ECO:0000313" key="2">
    <source>
        <dbReference type="EMBL" id="TAA28855.1"/>
    </source>
</evidence>
<dbReference type="PANTHER" id="PTHR41282">
    <property type="entry name" value="CONSERVED TRANSMEMBRANE PROTEIN-RELATED"/>
    <property type="match status" value="1"/>
</dbReference>
<keyword evidence="1" id="KW-1133">Transmembrane helix</keyword>